<dbReference type="Proteomes" id="UP000190744">
    <property type="component" value="Unassembled WGS sequence"/>
</dbReference>
<reference evidence="3" key="1">
    <citation type="submission" date="2015-09" db="EMBL/GenBank/DDBJ databases">
        <authorList>
            <person name="Fill T.P."/>
            <person name="Baretta J.F."/>
            <person name="de Almeida L.G."/>
            <person name="Rocha M."/>
            <person name="de Souza D.H."/>
            <person name="Malavazi I."/>
            <person name="Cerdeira L.T."/>
            <person name="Hong H."/>
            <person name="Samborskyy M."/>
            <person name="de Vasconcelos A.T."/>
            <person name="Leadlay P."/>
            <person name="Rodrigues-Filho E."/>
        </authorList>
    </citation>
    <scope>NUCLEOTIDE SEQUENCE [LARGE SCALE GENOMIC DNA]</scope>
    <source>
        <strain evidence="3">LaBioMMi 136</strain>
    </source>
</reference>
<evidence type="ECO:0000313" key="3">
    <source>
        <dbReference type="Proteomes" id="UP000190744"/>
    </source>
</evidence>
<accession>A0A1S9R8D9</accession>
<dbReference type="InterPro" id="IPR001810">
    <property type="entry name" value="F-box_dom"/>
</dbReference>
<evidence type="ECO:0000313" key="2">
    <source>
        <dbReference type="EMBL" id="OOQ81757.1"/>
    </source>
</evidence>
<dbReference type="AlphaFoldDB" id="A0A1S9R8D9"/>
<dbReference type="PROSITE" id="PS50181">
    <property type="entry name" value="FBOX"/>
    <property type="match status" value="1"/>
</dbReference>
<gene>
    <name evidence="2" type="ORF">PEBR_43053</name>
</gene>
<proteinExistence type="predicted"/>
<protein>
    <recommendedName>
        <fullName evidence="1">F-box domain-containing protein</fullName>
    </recommendedName>
</protein>
<comment type="caution">
    <text evidence="2">The sequence shown here is derived from an EMBL/GenBank/DDBJ whole genome shotgun (WGS) entry which is preliminary data.</text>
</comment>
<organism evidence="2 3">
    <name type="scientific">Penicillium brasilianum</name>
    <dbReference type="NCBI Taxonomy" id="104259"/>
    <lineage>
        <taxon>Eukaryota</taxon>
        <taxon>Fungi</taxon>
        <taxon>Dikarya</taxon>
        <taxon>Ascomycota</taxon>
        <taxon>Pezizomycotina</taxon>
        <taxon>Eurotiomycetes</taxon>
        <taxon>Eurotiomycetidae</taxon>
        <taxon>Eurotiales</taxon>
        <taxon>Aspergillaceae</taxon>
        <taxon>Penicillium</taxon>
    </lineage>
</organism>
<dbReference type="PANTHER" id="PTHR42057">
    <property type="entry name" value="F-BOX DOMAIN PROTEIN (AFU_ORTHOLOGUE AFUA_4G00200)"/>
    <property type="match status" value="1"/>
</dbReference>
<name>A0A1S9R8D9_PENBI</name>
<feature type="domain" description="F-box" evidence="1">
    <location>
        <begin position="1"/>
        <end position="46"/>
    </location>
</feature>
<dbReference type="PANTHER" id="PTHR42057:SF2">
    <property type="entry name" value="F-BOX DOMAIN PROTEIN (AFU_ORTHOLOGUE AFUA_4G00200)-RELATED"/>
    <property type="match status" value="1"/>
</dbReference>
<evidence type="ECO:0000259" key="1">
    <source>
        <dbReference type="PROSITE" id="PS50181"/>
    </source>
</evidence>
<dbReference type="SUPFAM" id="SSF52047">
    <property type="entry name" value="RNI-like"/>
    <property type="match status" value="1"/>
</dbReference>
<dbReference type="EMBL" id="LJBN01000238">
    <property type="protein sequence ID" value="OOQ81757.1"/>
    <property type="molecule type" value="Genomic_DNA"/>
</dbReference>
<sequence>MSELIDLPAGVLERIISMLGKDTIKNLRFTCKTLSRFTSQVLFRAISLYDTPKSCRCLQSILAQPHLREEVIKLSLNTVEDDYDTDEEDEVEPPQGWEEILGKLSSLPNLQSVVLLFDKKCAYEVDCPYTYAPQTEEYRATLLRWLFAGLIDLPRPLKEFAIQNHQNLTPISRNVSNWMDEVLGTLEILRLNVVHERDFAAPESEMEKEPVHDFYDRVLRWTWLKPCMSSLRKLSLYSSHQWGFYPKVDLEDIHFPNLQSLTLGNFSFCEDKQLNWILAHSFTLEELHMDRCFIVFYVRIPENEDILEDILERTPLTEYDMESAPEHPGCLVYHYPRRWHDYFTSIQNGLPQLSRFGFGNSPSWEKSKMPVEREFDAATELAQDRYLPFVGDFIFYPLNLAPGIEWPECDQQDQAALEALHRGTGQRADCG</sequence>